<dbReference type="InterPro" id="IPR013785">
    <property type="entry name" value="Aldolase_TIM"/>
</dbReference>
<dbReference type="InterPro" id="IPR058240">
    <property type="entry name" value="rSAM_sf"/>
</dbReference>
<dbReference type="SFLD" id="SFLDS00029">
    <property type="entry name" value="Radical_SAM"/>
    <property type="match status" value="1"/>
</dbReference>
<dbReference type="CDD" id="cd01335">
    <property type="entry name" value="Radical_SAM"/>
    <property type="match status" value="1"/>
</dbReference>
<accession>A0A2M6K9J2</accession>
<evidence type="ECO:0000313" key="7">
    <source>
        <dbReference type="Proteomes" id="UP000230869"/>
    </source>
</evidence>
<keyword evidence="3" id="KW-0408">Iron</keyword>
<dbReference type="GO" id="GO:0046872">
    <property type="term" value="F:metal ion binding"/>
    <property type="evidence" value="ECO:0007669"/>
    <property type="project" value="UniProtKB-KW"/>
</dbReference>
<gene>
    <name evidence="6" type="ORF">COV49_01275</name>
</gene>
<evidence type="ECO:0000313" key="6">
    <source>
        <dbReference type="EMBL" id="PIR13699.1"/>
    </source>
</evidence>
<keyword evidence="1" id="KW-0949">S-adenosyl-L-methionine</keyword>
<dbReference type="PANTHER" id="PTHR11228:SF7">
    <property type="entry name" value="PQQA PEPTIDE CYCLASE"/>
    <property type="match status" value="1"/>
</dbReference>
<reference evidence="6 7" key="1">
    <citation type="submission" date="2017-09" db="EMBL/GenBank/DDBJ databases">
        <title>Depth-based differentiation of microbial function through sediment-hosted aquifers and enrichment of novel symbionts in the deep terrestrial subsurface.</title>
        <authorList>
            <person name="Probst A.J."/>
            <person name="Ladd B."/>
            <person name="Jarett J.K."/>
            <person name="Geller-Mcgrath D.E."/>
            <person name="Sieber C.M."/>
            <person name="Emerson J.B."/>
            <person name="Anantharaman K."/>
            <person name="Thomas B.C."/>
            <person name="Malmstrom R."/>
            <person name="Stieglmeier M."/>
            <person name="Klingl A."/>
            <person name="Woyke T."/>
            <person name="Ryan C.M."/>
            <person name="Banfield J.F."/>
        </authorList>
    </citation>
    <scope>NUCLEOTIDE SEQUENCE [LARGE SCALE GENOMIC DNA]</scope>
    <source>
        <strain evidence="6">CG11_big_fil_rev_8_21_14_0_20_39_10</strain>
    </source>
</reference>
<dbReference type="GO" id="GO:0003824">
    <property type="term" value="F:catalytic activity"/>
    <property type="evidence" value="ECO:0007669"/>
    <property type="project" value="InterPro"/>
</dbReference>
<dbReference type="PANTHER" id="PTHR11228">
    <property type="entry name" value="RADICAL SAM DOMAIN PROTEIN"/>
    <property type="match status" value="1"/>
</dbReference>
<name>A0A2M6K9J2_9BACT</name>
<comment type="caution">
    <text evidence="6">The sequence shown here is derived from an EMBL/GenBank/DDBJ whole genome shotgun (WGS) entry which is preliminary data.</text>
</comment>
<organism evidence="6 7">
    <name type="scientific">Candidatus Falkowbacteria bacterium CG11_big_fil_rev_8_21_14_0_20_39_10</name>
    <dbReference type="NCBI Taxonomy" id="1974570"/>
    <lineage>
        <taxon>Bacteria</taxon>
        <taxon>Candidatus Falkowiibacteriota</taxon>
    </lineage>
</organism>
<evidence type="ECO:0000256" key="1">
    <source>
        <dbReference type="ARBA" id="ARBA00022691"/>
    </source>
</evidence>
<feature type="domain" description="Radical SAM core" evidence="5">
    <location>
        <begin position="1"/>
        <end position="208"/>
    </location>
</feature>
<dbReference type="SFLD" id="SFLDG01067">
    <property type="entry name" value="SPASM/twitch_domain_containing"/>
    <property type="match status" value="1"/>
</dbReference>
<keyword evidence="4" id="KW-0411">Iron-sulfur</keyword>
<evidence type="ECO:0000256" key="4">
    <source>
        <dbReference type="ARBA" id="ARBA00023014"/>
    </source>
</evidence>
<proteinExistence type="predicted"/>
<dbReference type="Gene3D" id="3.20.20.70">
    <property type="entry name" value="Aldolase class I"/>
    <property type="match status" value="1"/>
</dbReference>
<evidence type="ECO:0000256" key="3">
    <source>
        <dbReference type="ARBA" id="ARBA00023004"/>
    </source>
</evidence>
<protein>
    <recommendedName>
        <fullName evidence="5">Radical SAM core domain-containing protein</fullName>
    </recommendedName>
</protein>
<dbReference type="Pfam" id="PF04055">
    <property type="entry name" value="Radical_SAM"/>
    <property type="match status" value="1"/>
</dbReference>
<evidence type="ECO:0000259" key="5">
    <source>
        <dbReference type="PROSITE" id="PS51918"/>
    </source>
</evidence>
<dbReference type="GO" id="GO:0051536">
    <property type="term" value="F:iron-sulfur cluster binding"/>
    <property type="evidence" value="ECO:0007669"/>
    <property type="project" value="UniProtKB-KW"/>
</dbReference>
<dbReference type="SUPFAM" id="SSF102114">
    <property type="entry name" value="Radical SAM enzymes"/>
    <property type="match status" value="1"/>
</dbReference>
<dbReference type="InterPro" id="IPR050377">
    <property type="entry name" value="Radical_SAM_PqqE_MftC-like"/>
</dbReference>
<dbReference type="PROSITE" id="PS51918">
    <property type="entry name" value="RADICAL_SAM"/>
    <property type="match status" value="1"/>
</dbReference>
<sequence>MIYPPNLLITNFCNQNCSFCFASAEMQNTSFAKKMSVHDYNSVLNKLSSNDVPTIKLLGGEPTLHPDFIKLISTALKKFHRVQIFTNGLMSKSMIEKLKKFENRVQYTFNILTPGFQNHKTVREQIIYNIIKLNELSANTISFTVDPFTSHYTINKLITKDIFNKLHSVRIGLDNPIAGAKNQYLFSDFPNVGRVIELLTQKIHATNSNINIHLNCGFTRCMFTNKQYAYLINSSVDIPGWGCFGKKSSMDVTTELDAFHCFPMSTRYRLKTKGQKIDKIEGKLVLNRFKYWKKIASKVCIECPFYGLGSGRCPGPCIAFKLNEKRSNESL</sequence>
<evidence type="ECO:0000256" key="2">
    <source>
        <dbReference type="ARBA" id="ARBA00022723"/>
    </source>
</evidence>
<dbReference type="EMBL" id="PCWW01000023">
    <property type="protein sequence ID" value="PIR13699.1"/>
    <property type="molecule type" value="Genomic_DNA"/>
</dbReference>
<dbReference type="Proteomes" id="UP000230869">
    <property type="component" value="Unassembled WGS sequence"/>
</dbReference>
<dbReference type="AlphaFoldDB" id="A0A2M6K9J2"/>
<dbReference type="InterPro" id="IPR007197">
    <property type="entry name" value="rSAM"/>
</dbReference>
<keyword evidence="2" id="KW-0479">Metal-binding</keyword>